<reference evidence="1" key="1">
    <citation type="submission" date="2022-10" db="EMBL/GenBank/DDBJ databases">
        <title>Culturing micro-colonial fungi from biological soil crusts in the Mojave desert and describing Neophaeococcomyces mojavensis, and introducing the new genera and species Taxawa tesnikishii.</title>
        <authorList>
            <person name="Kurbessoian T."/>
            <person name="Stajich J.E."/>
        </authorList>
    </citation>
    <scope>NUCLEOTIDE SEQUENCE</scope>
    <source>
        <strain evidence="1">JES_112</strain>
    </source>
</reference>
<dbReference type="Proteomes" id="UP001172386">
    <property type="component" value="Unassembled WGS sequence"/>
</dbReference>
<comment type="caution">
    <text evidence="1">The sequence shown here is derived from an EMBL/GenBank/DDBJ whole genome shotgun (WGS) entry which is preliminary data.</text>
</comment>
<accession>A0ACC3AKZ3</accession>
<sequence length="1088" mass="121039">MSATAMQAAQQHVPITASAYPGSASSSRQHLHQQLDTDDGQLPNHNIYAISSQQSREARRAHASPTSSHRQYNIGNDADQYPQENTATLPIHTRGQQPPATQYDGAPYVPPRTTSQHHSSAQTTPSRYAAPNMDGADYFDNTKDRSRDDTATSTRSRRRGPHSPEGPQRAASTRERGNEQGISTQSRSEATMASHPGIAREHSEVINRVVVSDPTVDEERMRARIAEAQPMQPSAEAQRLGLTQEPYATEDGRGPQRRQDYSKSKRREIQFGDYILGQTLGEGEFGKVKLGWKKDGSSQVAIKLIRRESVATNPTRLPKIYREISILRGLAHPNIVQLHEMVETERHIGIILEYASGGELFDYILNQRYLKDPSARRLFAQLVSGVGYLHKKGIVHRDLKLENLLLDQNKNIIITDFGFANTFNPQDELTPEIEYNLSNKEFVRKFKLDRVDAQGLRRGDLMQTSCGSPCYAAPELVVSDSLYTGRKVDVWSCGVILYAMLAGYLPFDDDPANPEGDNINLLYKYITSTPLTFPEYVTPHARDLLRRILVPDPRKRADLFEVARHSWLTEYHHVVAHITSSTTNIADIANSTVTTADDEVNGLGRSVSVRVPPTSAPQQNVQPPPAAQNQNVEPVTERGPTRHTLQAEYVPPKQHTERIVPEAMNRKPAEPQAVSAIPSTSKPLPQAPAEQQRPYTGTTQSPPQQAVAVPVRPARDIPRSTSDGTGAIIATSAPPTSHQYVTRPPTQGSMTSGNGPTRSDPRLPSRGSYGQPVAPSVATTTAQGKVTQPQKNVRAHNISSPQYQHGAQNSIGQPMAEQPMAPPQPPPQKMQHHRRTSTLSSLGEKLFGRSNSIVKKERDEHRQKTGKKYPPTSMKNSYNTEEPQPRMSTDSKRSFSFGLRRKESQDVEQSDEKGSGGRRFSLLPQSMSFKGMMSGSRNDADSQRTFTPDQSIQNRPGTVGSNYANGTDGQQDRRNQNFSRPVQAQAYGHRPQQSTGDVYGSTGVYQNETQDYQYRRADGQDQFAQYQDSLANQSRPSMSQTRNTLTKPRKFNDAYNQDHQRGGGSGAVRRVQDFFRRRGRARADSEYR</sequence>
<gene>
    <name evidence="1" type="ORF">H2198_000092</name>
</gene>
<keyword evidence="2" id="KW-1185">Reference proteome</keyword>
<evidence type="ECO:0000313" key="1">
    <source>
        <dbReference type="EMBL" id="KAJ9664746.1"/>
    </source>
</evidence>
<organism evidence="1 2">
    <name type="scientific">Neophaeococcomyces mojaviensis</name>
    <dbReference type="NCBI Taxonomy" id="3383035"/>
    <lineage>
        <taxon>Eukaryota</taxon>
        <taxon>Fungi</taxon>
        <taxon>Dikarya</taxon>
        <taxon>Ascomycota</taxon>
        <taxon>Pezizomycotina</taxon>
        <taxon>Eurotiomycetes</taxon>
        <taxon>Chaetothyriomycetidae</taxon>
        <taxon>Chaetothyriales</taxon>
        <taxon>Chaetothyriales incertae sedis</taxon>
        <taxon>Neophaeococcomyces</taxon>
    </lineage>
</organism>
<evidence type="ECO:0000313" key="2">
    <source>
        <dbReference type="Proteomes" id="UP001172386"/>
    </source>
</evidence>
<proteinExistence type="predicted"/>
<protein>
    <submittedName>
        <fullName evidence="1">Uncharacterized protein</fullName>
    </submittedName>
</protein>
<name>A0ACC3AKZ3_9EURO</name>
<dbReference type="EMBL" id="JAPDRQ010000001">
    <property type="protein sequence ID" value="KAJ9664746.1"/>
    <property type="molecule type" value="Genomic_DNA"/>
</dbReference>